<protein>
    <submittedName>
        <fullName evidence="1">Uncharacterized protein</fullName>
    </submittedName>
</protein>
<accession>A0A413F9B7</accession>
<comment type="caution">
    <text evidence="1">The sequence shown here is derived from an EMBL/GenBank/DDBJ whole genome shotgun (WGS) entry which is preliminary data.</text>
</comment>
<proteinExistence type="predicted"/>
<sequence length="63" mass="7744">MCTNIHFFDFLFYARYTAHVSPIFFQLKKLLQTNVFYLLKYETAALQALFRRQAKPRRFIFMQ</sequence>
<dbReference type="EMBL" id="QSBM01000021">
    <property type="protein sequence ID" value="RGX24571.1"/>
    <property type="molecule type" value="Genomic_DNA"/>
</dbReference>
<organism evidence="1 2">
    <name type="scientific">Enterocloster asparagiformis</name>
    <dbReference type="NCBI Taxonomy" id="333367"/>
    <lineage>
        <taxon>Bacteria</taxon>
        <taxon>Bacillati</taxon>
        <taxon>Bacillota</taxon>
        <taxon>Clostridia</taxon>
        <taxon>Lachnospirales</taxon>
        <taxon>Lachnospiraceae</taxon>
        <taxon>Enterocloster</taxon>
    </lineage>
</organism>
<evidence type="ECO:0000313" key="1">
    <source>
        <dbReference type="EMBL" id="RGX24571.1"/>
    </source>
</evidence>
<gene>
    <name evidence="1" type="ORF">DWV29_22660</name>
</gene>
<reference evidence="1 2" key="1">
    <citation type="submission" date="2018-08" db="EMBL/GenBank/DDBJ databases">
        <title>A genome reference for cultivated species of the human gut microbiota.</title>
        <authorList>
            <person name="Zou Y."/>
            <person name="Xue W."/>
            <person name="Luo G."/>
        </authorList>
    </citation>
    <scope>NUCLEOTIDE SEQUENCE [LARGE SCALE GENOMIC DNA]</scope>
    <source>
        <strain evidence="1 2">AF04-15</strain>
    </source>
</reference>
<dbReference type="Proteomes" id="UP000283880">
    <property type="component" value="Unassembled WGS sequence"/>
</dbReference>
<evidence type="ECO:0000313" key="2">
    <source>
        <dbReference type="Proteomes" id="UP000283880"/>
    </source>
</evidence>
<name>A0A413F9B7_9FIRM</name>
<dbReference type="AlphaFoldDB" id="A0A413F9B7"/>